<dbReference type="InterPro" id="IPR035994">
    <property type="entry name" value="Nucleoside_phosphorylase_sf"/>
</dbReference>
<dbReference type="CDD" id="cd09009">
    <property type="entry name" value="PNP-EcPNPII_like"/>
    <property type="match status" value="1"/>
</dbReference>
<dbReference type="AlphaFoldDB" id="A0A9X2Q438"/>
<dbReference type="RefSeq" id="WP_259080315.1">
    <property type="nucleotide sequence ID" value="NZ_JANUAU010000005.1"/>
</dbReference>
<dbReference type="NCBIfam" id="TIGR01697">
    <property type="entry name" value="PNPH-PUNA-XAPA"/>
    <property type="match status" value="1"/>
</dbReference>
<dbReference type="PANTHER" id="PTHR11904:SF9">
    <property type="entry name" value="PURINE NUCLEOSIDE PHOSPHORYLASE-RELATED"/>
    <property type="match status" value="1"/>
</dbReference>
<dbReference type="GO" id="GO:0004731">
    <property type="term" value="F:purine-nucleoside phosphorylase activity"/>
    <property type="evidence" value="ECO:0007669"/>
    <property type="project" value="UniProtKB-EC"/>
</dbReference>
<dbReference type="Gene3D" id="3.40.50.1580">
    <property type="entry name" value="Nucleoside phosphorylase domain"/>
    <property type="match status" value="1"/>
</dbReference>
<accession>A0A9X2Q438</accession>
<reference evidence="8" key="1">
    <citation type="submission" date="2022-08" db="EMBL/GenBank/DDBJ databases">
        <title>Genomic Encyclopedia of Type Strains, Phase V (KMG-V): Genome sequencing to study the core and pangenomes of soil and plant-associated prokaryotes.</title>
        <authorList>
            <person name="Whitman W."/>
        </authorList>
    </citation>
    <scope>NUCLEOTIDE SEQUENCE</scope>
    <source>
        <strain evidence="8">0</strain>
    </source>
</reference>
<keyword evidence="5 8" id="KW-0808">Transferase</keyword>
<proteinExistence type="inferred from homology"/>
<dbReference type="InterPro" id="IPR000845">
    <property type="entry name" value="Nucleoside_phosphorylase_d"/>
</dbReference>
<gene>
    <name evidence="8" type="ORF">GGP71_001803</name>
</gene>
<evidence type="ECO:0000256" key="2">
    <source>
        <dbReference type="ARBA" id="ARBA00006751"/>
    </source>
</evidence>
<dbReference type="SUPFAM" id="SSF53167">
    <property type="entry name" value="Purine and uridine phosphorylases"/>
    <property type="match status" value="1"/>
</dbReference>
<evidence type="ECO:0000256" key="5">
    <source>
        <dbReference type="ARBA" id="ARBA00022679"/>
    </source>
</evidence>
<protein>
    <recommendedName>
        <fullName evidence="3">purine-nucleoside phosphorylase</fullName>
        <ecNumber evidence="3">2.4.2.1</ecNumber>
    </recommendedName>
    <alternativeName>
        <fullName evidence="6">Inosine-guanosine phosphorylase</fullName>
    </alternativeName>
</protein>
<dbReference type="Pfam" id="PF01048">
    <property type="entry name" value="PNP_UDP_1"/>
    <property type="match status" value="1"/>
</dbReference>
<evidence type="ECO:0000313" key="9">
    <source>
        <dbReference type="Proteomes" id="UP001155027"/>
    </source>
</evidence>
<evidence type="ECO:0000313" key="8">
    <source>
        <dbReference type="EMBL" id="MCS3677875.1"/>
    </source>
</evidence>
<dbReference type="Proteomes" id="UP001155027">
    <property type="component" value="Unassembled WGS sequence"/>
</dbReference>
<evidence type="ECO:0000259" key="7">
    <source>
        <dbReference type="Pfam" id="PF01048"/>
    </source>
</evidence>
<feature type="domain" description="Nucleoside phosphorylase" evidence="7">
    <location>
        <begin position="52"/>
        <end position="276"/>
    </location>
</feature>
<comment type="caution">
    <text evidence="8">The sequence shown here is derived from an EMBL/GenBank/DDBJ whole genome shotgun (WGS) entry which is preliminary data.</text>
</comment>
<sequence>MPTAADASALTADGTAAYKQQVNAAAAALPDLDASPTVAIMRDVELDDVLQAGTVEHTIPYANLPHYPASDGTLTIGTLGGTQVVELDQAFHLYDGHTPREVSFPVRMLATAGIDSLLLAAPAGSVTAQADRGDLMLLTDHINFQGQNPLVGPNVEEWGPRFPDMTTPYDATLRQRASDAARSAGVPLRQGIYMGLLGPHHETTAEHRMAHRLGADVVGTGVVPEVLAARHMGVHVMALTLLTAQHLAEDDGAPSSEGPSLQTGRSQLHRLLVATVAANEQAGSR</sequence>
<evidence type="ECO:0000256" key="3">
    <source>
        <dbReference type="ARBA" id="ARBA00011886"/>
    </source>
</evidence>
<comment type="similarity">
    <text evidence="2">Belongs to the PNP/MTAP phosphorylase family.</text>
</comment>
<dbReference type="GO" id="GO:0005737">
    <property type="term" value="C:cytoplasm"/>
    <property type="evidence" value="ECO:0007669"/>
    <property type="project" value="TreeGrafter"/>
</dbReference>
<comment type="pathway">
    <text evidence="1">Purine metabolism; purine nucleoside salvage.</text>
</comment>
<keyword evidence="4 8" id="KW-0328">Glycosyltransferase</keyword>
<name>A0A9X2Q438_9BACT</name>
<dbReference type="GO" id="GO:0009116">
    <property type="term" value="P:nucleoside metabolic process"/>
    <property type="evidence" value="ECO:0007669"/>
    <property type="project" value="InterPro"/>
</dbReference>
<dbReference type="NCBIfam" id="NF006054">
    <property type="entry name" value="PRK08202.1"/>
    <property type="match status" value="1"/>
</dbReference>
<dbReference type="EMBL" id="JANUAU010000005">
    <property type="protein sequence ID" value="MCS3677875.1"/>
    <property type="molecule type" value="Genomic_DNA"/>
</dbReference>
<organism evidence="8 9">
    <name type="scientific">Salinibacter ruber</name>
    <dbReference type="NCBI Taxonomy" id="146919"/>
    <lineage>
        <taxon>Bacteria</taxon>
        <taxon>Pseudomonadati</taxon>
        <taxon>Rhodothermota</taxon>
        <taxon>Rhodothermia</taxon>
        <taxon>Rhodothermales</taxon>
        <taxon>Salinibacteraceae</taxon>
        <taxon>Salinibacter</taxon>
    </lineage>
</organism>
<evidence type="ECO:0000256" key="4">
    <source>
        <dbReference type="ARBA" id="ARBA00022676"/>
    </source>
</evidence>
<dbReference type="PANTHER" id="PTHR11904">
    <property type="entry name" value="METHYLTHIOADENOSINE/PURINE NUCLEOSIDE PHOSPHORYLASE"/>
    <property type="match status" value="1"/>
</dbReference>
<dbReference type="EC" id="2.4.2.1" evidence="3"/>
<evidence type="ECO:0000256" key="6">
    <source>
        <dbReference type="ARBA" id="ARBA00031036"/>
    </source>
</evidence>
<evidence type="ECO:0000256" key="1">
    <source>
        <dbReference type="ARBA" id="ARBA00005058"/>
    </source>
</evidence>
<dbReference type="InterPro" id="IPR011268">
    <property type="entry name" value="Purine_phosphorylase"/>
</dbReference>